<feature type="non-terminal residue" evidence="2">
    <location>
        <position position="390"/>
    </location>
</feature>
<accession>U6MZV7</accession>
<dbReference type="Proteomes" id="UP000030754">
    <property type="component" value="Unassembled WGS sequence"/>
</dbReference>
<dbReference type="OrthoDB" id="346668at2759"/>
<dbReference type="PROSITE" id="PS00141">
    <property type="entry name" value="ASP_PROTEASE"/>
    <property type="match status" value="1"/>
</dbReference>
<dbReference type="CDD" id="cd00303">
    <property type="entry name" value="retropepsin_like"/>
    <property type="match status" value="1"/>
</dbReference>
<dbReference type="VEuPathDB" id="ToxoDB:ENH_00032960"/>
<name>U6MZV7_9EIME</name>
<protein>
    <submittedName>
        <fullName evidence="2">Uncharacterized protein</fullName>
    </submittedName>
</protein>
<reference evidence="2" key="2">
    <citation type="submission" date="2013-10" db="EMBL/GenBank/DDBJ databases">
        <authorList>
            <person name="Aslett M."/>
        </authorList>
    </citation>
    <scope>NUCLEOTIDE SEQUENCE [LARGE SCALE GENOMIC DNA]</scope>
    <source>
        <strain evidence="2">Houghton</strain>
    </source>
</reference>
<dbReference type="InterPro" id="IPR021109">
    <property type="entry name" value="Peptidase_aspartic_dom_sf"/>
</dbReference>
<dbReference type="GO" id="GO:0004190">
    <property type="term" value="F:aspartic-type endopeptidase activity"/>
    <property type="evidence" value="ECO:0007669"/>
    <property type="project" value="InterPro"/>
</dbReference>
<gene>
    <name evidence="2" type="ORF">ENH_00032960</name>
</gene>
<dbReference type="InterPro" id="IPR001969">
    <property type="entry name" value="Aspartic_peptidase_AS"/>
</dbReference>
<sequence length="390" mass="43201">MCAIASGPNSIPVSPDWGRRMCRENERKYAEGQDVGETKQPSADQSHAEAVLQNKEGPRRRRDQGRKLNAAATEGDQPQVTNTKELQWWREQRAQEDATPKGTLCSVGMTAVLRVEVVGNQCEALLDTGASRSFINPGTVERLQLRARKLPEEHVFTVANGGQLRIDRVMKGLIMWCGATRLAGDFLVGPVPYDLVVGLDWLTKHRVAWYFQSDKLRTYVDGQWCDLPVVRATDVTQRSDGTLGTRQRTPAEQAYDILAKQVADMSKEEATALLRPPPKRYKPPPRGKGKSVVAVLLQQASEGAACIHHPLQGLYVILVLPAMESDVALRLVEERQGALCCALIEVSPSNPHRQCLKALPASAFPDDEETSPWPTAKLEYSKFDAWLTSV</sequence>
<evidence type="ECO:0000313" key="3">
    <source>
        <dbReference type="Proteomes" id="UP000030754"/>
    </source>
</evidence>
<dbReference type="EMBL" id="HG724217">
    <property type="protein sequence ID" value="CDJ67235.1"/>
    <property type="molecule type" value="Genomic_DNA"/>
</dbReference>
<evidence type="ECO:0000313" key="2">
    <source>
        <dbReference type="EMBL" id="CDJ67235.1"/>
    </source>
</evidence>
<dbReference type="AlphaFoldDB" id="U6MZV7"/>
<dbReference type="GO" id="GO:0006508">
    <property type="term" value="P:proteolysis"/>
    <property type="evidence" value="ECO:0007669"/>
    <property type="project" value="InterPro"/>
</dbReference>
<proteinExistence type="predicted"/>
<dbReference type="Gene3D" id="2.40.70.10">
    <property type="entry name" value="Acid Proteases"/>
    <property type="match status" value="1"/>
</dbReference>
<evidence type="ECO:0000256" key="1">
    <source>
        <dbReference type="SAM" id="MobiDB-lite"/>
    </source>
</evidence>
<organism evidence="2 3">
    <name type="scientific">Eimeria necatrix</name>
    <dbReference type="NCBI Taxonomy" id="51315"/>
    <lineage>
        <taxon>Eukaryota</taxon>
        <taxon>Sar</taxon>
        <taxon>Alveolata</taxon>
        <taxon>Apicomplexa</taxon>
        <taxon>Conoidasida</taxon>
        <taxon>Coccidia</taxon>
        <taxon>Eucoccidiorida</taxon>
        <taxon>Eimeriorina</taxon>
        <taxon>Eimeriidae</taxon>
        <taxon>Eimeria</taxon>
    </lineage>
</organism>
<dbReference type="SUPFAM" id="SSF50630">
    <property type="entry name" value="Acid proteases"/>
    <property type="match status" value="1"/>
</dbReference>
<keyword evidence="3" id="KW-1185">Reference proteome</keyword>
<dbReference type="Pfam" id="PF13650">
    <property type="entry name" value="Asp_protease_2"/>
    <property type="match status" value="1"/>
</dbReference>
<feature type="region of interest" description="Disordered" evidence="1">
    <location>
        <begin position="28"/>
        <end position="81"/>
    </location>
</feature>
<dbReference type="GeneID" id="25473460"/>
<dbReference type="RefSeq" id="XP_013435702.1">
    <property type="nucleotide sequence ID" value="XM_013580248.1"/>
</dbReference>
<reference evidence="2" key="1">
    <citation type="submission" date="2013-10" db="EMBL/GenBank/DDBJ databases">
        <title>Genomic analysis of the causative agents of coccidiosis in chickens.</title>
        <authorList>
            <person name="Reid A.J."/>
            <person name="Blake D."/>
            <person name="Billington K."/>
            <person name="Browne H."/>
            <person name="Dunn M."/>
            <person name="Hung S."/>
            <person name="Kawahara F."/>
            <person name="Miranda-Saavedra D."/>
            <person name="Mourier T."/>
            <person name="Nagra H."/>
            <person name="Otto T.D."/>
            <person name="Rawlings N."/>
            <person name="Sanchez A."/>
            <person name="Sanders M."/>
            <person name="Subramaniam C."/>
            <person name="Tay Y."/>
            <person name="Dear P."/>
            <person name="Doerig C."/>
            <person name="Gruber A."/>
            <person name="Parkinson J."/>
            <person name="Shirley M."/>
            <person name="Wan K.L."/>
            <person name="Berriman M."/>
            <person name="Tomley F."/>
            <person name="Pain A."/>
        </authorList>
    </citation>
    <scope>NUCLEOTIDE SEQUENCE [LARGE SCALE GENOMIC DNA]</scope>
    <source>
        <strain evidence="2">Houghton</strain>
    </source>
</reference>